<dbReference type="Gene3D" id="1.20.120.20">
    <property type="entry name" value="Apolipoprotein"/>
    <property type="match status" value="1"/>
</dbReference>
<name>A0ABQ5NMT1_9BACI</name>
<feature type="transmembrane region" description="Helical" evidence="2">
    <location>
        <begin position="712"/>
        <end position="738"/>
    </location>
</feature>
<feature type="coiled-coil region" evidence="1">
    <location>
        <begin position="1254"/>
        <end position="1289"/>
    </location>
</feature>
<evidence type="ECO:0000256" key="2">
    <source>
        <dbReference type="SAM" id="Phobius"/>
    </source>
</evidence>
<dbReference type="RefSeq" id="WP_264989062.1">
    <property type="nucleotide sequence ID" value="NZ_BRZA01000002.1"/>
</dbReference>
<keyword evidence="2" id="KW-0812">Transmembrane</keyword>
<feature type="transmembrane region" description="Helical" evidence="2">
    <location>
        <begin position="252"/>
        <end position="275"/>
    </location>
</feature>
<dbReference type="Proteomes" id="UP001065593">
    <property type="component" value="Unassembled WGS sequence"/>
</dbReference>
<dbReference type="PANTHER" id="PTHR37813">
    <property type="entry name" value="FELS-2 PROPHAGE PROTEIN"/>
    <property type="match status" value="1"/>
</dbReference>
<feature type="coiled-coil region" evidence="1">
    <location>
        <begin position="43"/>
        <end position="93"/>
    </location>
</feature>
<protein>
    <recommendedName>
        <fullName evidence="5">Tape measure protein</fullName>
    </recommendedName>
</protein>
<dbReference type="PANTHER" id="PTHR37813:SF1">
    <property type="entry name" value="FELS-2 PROPHAGE PROTEIN"/>
    <property type="match status" value="1"/>
</dbReference>
<evidence type="ECO:0000313" key="3">
    <source>
        <dbReference type="EMBL" id="GLC89329.1"/>
    </source>
</evidence>
<accession>A0ABQ5NMT1</accession>
<keyword evidence="2" id="KW-1133">Transmembrane helix</keyword>
<feature type="transmembrane region" description="Helical" evidence="2">
    <location>
        <begin position="548"/>
        <end position="571"/>
    </location>
</feature>
<feature type="transmembrane region" description="Helical" evidence="2">
    <location>
        <begin position="228"/>
        <end position="246"/>
    </location>
</feature>
<evidence type="ECO:0000313" key="4">
    <source>
        <dbReference type="Proteomes" id="UP001065593"/>
    </source>
</evidence>
<evidence type="ECO:0000256" key="1">
    <source>
        <dbReference type="SAM" id="Coils"/>
    </source>
</evidence>
<keyword evidence="1" id="KW-0175">Coiled coil</keyword>
<feature type="transmembrane region" description="Helical" evidence="2">
    <location>
        <begin position="513"/>
        <end position="536"/>
    </location>
</feature>
<dbReference type="EMBL" id="BRZA01000002">
    <property type="protein sequence ID" value="GLC89329.1"/>
    <property type="molecule type" value="Genomic_DNA"/>
</dbReference>
<comment type="caution">
    <text evidence="3">The sequence shown here is derived from an EMBL/GenBank/DDBJ whole genome shotgun (WGS) entry which is preliminary data.</text>
</comment>
<proteinExistence type="predicted"/>
<organism evidence="3 4">
    <name type="scientific">Lysinibacillus piscis</name>
    <dbReference type="NCBI Taxonomy" id="2518931"/>
    <lineage>
        <taxon>Bacteria</taxon>
        <taxon>Bacillati</taxon>
        <taxon>Bacillota</taxon>
        <taxon>Bacilli</taxon>
        <taxon>Bacillales</taxon>
        <taxon>Bacillaceae</taxon>
        <taxon>Lysinibacillus</taxon>
    </lineage>
</organism>
<keyword evidence="4" id="KW-1185">Reference proteome</keyword>
<gene>
    <name evidence="3" type="ORF">LYSBPC_24560</name>
</gene>
<keyword evidence="2" id="KW-0472">Membrane</keyword>
<feature type="transmembrane region" description="Helical" evidence="2">
    <location>
        <begin position="439"/>
        <end position="459"/>
    </location>
</feature>
<feature type="transmembrane region" description="Helical" evidence="2">
    <location>
        <begin position="618"/>
        <end position="644"/>
    </location>
</feature>
<reference evidence="3" key="1">
    <citation type="submission" date="2022-08" db="EMBL/GenBank/DDBJ databases">
        <title>Draft genome sequence of Lysinibacillus sp. strain KH24.</title>
        <authorList>
            <person name="Kanbe H."/>
            <person name="Itoh H."/>
        </authorList>
    </citation>
    <scope>NUCLEOTIDE SEQUENCE</scope>
    <source>
        <strain evidence="3">KH24</strain>
    </source>
</reference>
<evidence type="ECO:0008006" key="5">
    <source>
        <dbReference type="Google" id="ProtNLM"/>
    </source>
</evidence>
<feature type="coiled-coil region" evidence="1">
    <location>
        <begin position="1121"/>
        <end position="1148"/>
    </location>
</feature>
<feature type="transmembrane region" description="Helical" evidence="2">
    <location>
        <begin position="744"/>
        <end position="771"/>
    </location>
</feature>
<sequence length="1444" mass="158401">MPVERFKAEVDADIKRFKRKMVEVDRQMRELATGVSVEINASINEFVAKVQQVQAQLQQLDATQATVEIEAILNDFMQDILRAKALAQDLDKESIKIKVHLDMDVFYTQILMVQAELAALGNSSTTATVNLNAHTGGAIADLTTVETLLAAIRDVTIDIRADISDFLAGVVVVDRQSKKIKKNIVIKIWADYTNAMESYATTVRAFAEAGQQMIGGALLSLVPALSQFLSVIVGLIGSLGVMIGVLAGQLLILASALSIAALGFVGLAAVAIPTIKKLFDENAKLNAEQKRAKASWDAFKSTYNNLVKATETPVLQAFTSAMQSAQKILQSLSPMIESVAQSTARLMDAFNKSIDSQPIQKIFETFNKYGSSIFENFVTGIGHLVAGLGSLIAALAPAAEAWSKNFNGMMKSFASWADGLSQSESLKAFIDYVQTYMPVISDIFGNLTMGIVAFFSAFADMGGSFMTSLAEMTERFRTWAETLGENQQFQQFLAFIQASTPAVLDLLSNLWDLIINLGIAFAPMGAAVLDAANAFFEWFNNLLQTNQNAAALVALFPVVLGVISALAPIVISVVSVFGNLIGVFVKIAPHLTSFSTIIAKVTPYVTKFWSVISKLGGVFTWLVSPIGLVVAAIGLIIGVLVLAYNKVEWFRDFVNEAWSKIATRTKEIFGKIAKDISEALTTIVNFGKKQLEKFKGFWAENGKEIMDIVSKFGVVIVTGLSLAMNTILTIVQVGWALISAAFKIAWTLISSIIDIGVTLILGIVSAGMALLQGDWKKAWNIIVDTAKSIGSIIVKTFQSIIDSVKQAGVDIVNGLISGITSMFGSVATALGKLTDKIPQWVKSALGIHSPSRVMAAIAKWIPAGIAKGILDSINLVKSASKEMADAVVPDFSKEIKASQAQIEGAQKAVSRVIAQNNSEIKELERKAAKEIYDINSKLAKDVQGVSSKASKAKSKTAKSGSAEIVKAQRDASNKILGINRKLAEETRKINDSVNADKLQALQEYVDVQKELYGLSAVEEAAYWKYASTAFKDGTDDKLRALNKYQDAYKRAMQEQFSYENELIDQAVKYNAMSFTDKLQAYEQYMKQYKVGSEEQIAYEEKIYDAKKEMYDRLKSLADDYLAKVKTIYDELANEEKRLRDEFQQTYDARVDTLKNTWGLFDEVSLTKMVEYDDEGNIKKQIDLLQNMRDQVGTLRGWMNDLFTLEAQGLDKGLIEELQQLGPKSAAEIKALSQMTASQLDEYQMLWQTKTEMAKKQATKELESARLKMEDEIQKLNSNAGEKLKELQDTFEKEVKALRYGAEGEFNLMSASLPEIGVHAVQGLIDGLTSMKGKLQDAAKSMANSLKNTLQTTLDIQGSIKGATKDAGASLASWLQNDSLQTAFAGNNFTSASSQYFNQELVQDVDYDKQPINVIINQDWNGEEVESYLVDRSAKNLQLKTFKKG</sequence>